<comment type="caution">
    <text evidence="8">The sequence shown here is derived from an EMBL/GenBank/DDBJ whole genome shotgun (WGS) entry which is preliminary data.</text>
</comment>
<evidence type="ECO:0000256" key="6">
    <source>
        <dbReference type="SAM" id="MobiDB-lite"/>
    </source>
</evidence>
<dbReference type="PROSITE" id="PS50011">
    <property type="entry name" value="PROTEIN_KINASE_DOM"/>
    <property type="match status" value="1"/>
</dbReference>
<dbReference type="EMBL" id="JAKJLQ010000007">
    <property type="protein sequence ID" value="MDF6101770.1"/>
    <property type="molecule type" value="Genomic_DNA"/>
</dbReference>
<reference evidence="8" key="1">
    <citation type="journal article" date="2022" name="Data Brief">
        <title>Draft genome sequence data of Gordonia hongkongensis strain EUFUS-Z928 isolated from the octocoral Eunicea fusca.</title>
        <authorList>
            <person name="Sanchez-Suarez J."/>
            <person name="Diaz L."/>
            <person name="Melo-Bolivar J."/>
            <person name="Villamil L."/>
        </authorList>
    </citation>
    <scope>NUCLEOTIDE SEQUENCE</scope>
    <source>
        <strain evidence="8">EUFUS-Z928</strain>
    </source>
</reference>
<dbReference type="InterPro" id="IPR000719">
    <property type="entry name" value="Prot_kinase_dom"/>
</dbReference>
<dbReference type="Pfam" id="PF00069">
    <property type="entry name" value="Pkinase"/>
    <property type="match status" value="1"/>
</dbReference>
<accession>A0ABT6BVM1</accession>
<gene>
    <name evidence="8" type="ORF">L2299_11955</name>
</gene>
<name>A0ABT6BVM1_9ACTN</name>
<dbReference type="Gene3D" id="3.30.200.20">
    <property type="entry name" value="Phosphorylase Kinase, domain 1"/>
    <property type="match status" value="1"/>
</dbReference>
<reference evidence="8" key="2">
    <citation type="submission" date="2022-01" db="EMBL/GenBank/DDBJ databases">
        <authorList>
            <person name="Sanchez-Suarez J."/>
            <person name="Villamil L."/>
            <person name="Diaz L.E."/>
        </authorList>
    </citation>
    <scope>NUCLEOTIDE SEQUENCE</scope>
    <source>
        <strain evidence="8">EUFUS-Z928</strain>
    </source>
</reference>
<dbReference type="CDD" id="cd14014">
    <property type="entry name" value="STKc_PknB_like"/>
    <property type="match status" value="1"/>
</dbReference>
<proteinExistence type="predicted"/>
<dbReference type="SUPFAM" id="SSF56112">
    <property type="entry name" value="Protein kinase-like (PK-like)"/>
    <property type="match status" value="1"/>
</dbReference>
<dbReference type="SMART" id="SM00220">
    <property type="entry name" value="S_TKc"/>
    <property type="match status" value="1"/>
</dbReference>
<sequence>MRQLSDLLQRNGTDDPTPRFPGVEPLAPLAVGKRTVTWDAFDTDRRTRCILKVIRRHRRHDEEVAESVRREGRALAELAHPHLVRGYGMLPRDESGLIGFTMQTIPGATLDGVIEDGPLSVDDVVQLSVQMASALRYLHCHSWIHLDVKPSNIIVHGGQAILIDLGLLGRPGERRDGSGTRGYLPPEQAVDVALTPAADVFALGVTLFEALTGRRPYGAVPPWSERGIRRLRTLRRATSATTRDSGFSTNRALPDVLAELLDRMLDLEPEQRPGMDSVWHRLDSIARDAEKRRLSR</sequence>
<evidence type="ECO:0000256" key="5">
    <source>
        <dbReference type="ARBA" id="ARBA00022840"/>
    </source>
</evidence>
<dbReference type="GO" id="GO:0004674">
    <property type="term" value="F:protein serine/threonine kinase activity"/>
    <property type="evidence" value="ECO:0007669"/>
    <property type="project" value="UniProtKB-KW"/>
</dbReference>
<keyword evidence="3" id="KW-0547">Nucleotide-binding</keyword>
<evidence type="ECO:0000256" key="4">
    <source>
        <dbReference type="ARBA" id="ARBA00022777"/>
    </source>
</evidence>
<feature type="domain" description="Protein kinase" evidence="7">
    <location>
        <begin position="23"/>
        <end position="285"/>
    </location>
</feature>
<dbReference type="InterPro" id="IPR011009">
    <property type="entry name" value="Kinase-like_dom_sf"/>
</dbReference>
<keyword evidence="9" id="KW-1185">Reference proteome</keyword>
<dbReference type="PANTHER" id="PTHR43671:SF13">
    <property type="entry name" value="SERINE_THREONINE-PROTEIN KINASE NEK2"/>
    <property type="match status" value="1"/>
</dbReference>
<organism evidence="8 9">
    <name type="scientific">Gordonia hongkongensis</name>
    <dbReference type="NCBI Taxonomy" id="1701090"/>
    <lineage>
        <taxon>Bacteria</taxon>
        <taxon>Bacillati</taxon>
        <taxon>Actinomycetota</taxon>
        <taxon>Actinomycetes</taxon>
        <taxon>Mycobacteriales</taxon>
        <taxon>Gordoniaceae</taxon>
        <taxon>Gordonia</taxon>
    </lineage>
</organism>
<dbReference type="RefSeq" id="WP_277243687.1">
    <property type="nucleotide sequence ID" value="NZ_JAKJLQ010000007.1"/>
</dbReference>
<evidence type="ECO:0000256" key="3">
    <source>
        <dbReference type="ARBA" id="ARBA00022741"/>
    </source>
</evidence>
<dbReference type="PANTHER" id="PTHR43671">
    <property type="entry name" value="SERINE/THREONINE-PROTEIN KINASE NEK"/>
    <property type="match status" value="1"/>
</dbReference>
<evidence type="ECO:0000256" key="1">
    <source>
        <dbReference type="ARBA" id="ARBA00012513"/>
    </source>
</evidence>
<evidence type="ECO:0000313" key="9">
    <source>
        <dbReference type="Proteomes" id="UP001152308"/>
    </source>
</evidence>
<keyword evidence="5" id="KW-0067">ATP-binding</keyword>
<dbReference type="EC" id="2.7.11.1" evidence="1"/>
<protein>
    <recommendedName>
        <fullName evidence="1">non-specific serine/threonine protein kinase</fullName>
        <ecNumber evidence="1">2.7.11.1</ecNumber>
    </recommendedName>
</protein>
<feature type="region of interest" description="Disordered" evidence="6">
    <location>
        <begin position="1"/>
        <end position="22"/>
    </location>
</feature>
<dbReference type="Proteomes" id="UP001152308">
    <property type="component" value="Unassembled WGS sequence"/>
</dbReference>
<dbReference type="Gene3D" id="1.10.510.10">
    <property type="entry name" value="Transferase(Phosphotransferase) domain 1"/>
    <property type="match status" value="1"/>
</dbReference>
<keyword evidence="8" id="KW-0723">Serine/threonine-protein kinase</keyword>
<evidence type="ECO:0000256" key="2">
    <source>
        <dbReference type="ARBA" id="ARBA00022679"/>
    </source>
</evidence>
<evidence type="ECO:0000259" key="7">
    <source>
        <dbReference type="PROSITE" id="PS50011"/>
    </source>
</evidence>
<keyword evidence="4 8" id="KW-0418">Kinase</keyword>
<keyword evidence="2" id="KW-0808">Transferase</keyword>
<feature type="compositionally biased region" description="Polar residues" evidence="6">
    <location>
        <begin position="1"/>
        <end position="11"/>
    </location>
</feature>
<dbReference type="InterPro" id="IPR050660">
    <property type="entry name" value="NEK_Ser/Thr_kinase"/>
</dbReference>
<evidence type="ECO:0000313" key="8">
    <source>
        <dbReference type="EMBL" id="MDF6101770.1"/>
    </source>
</evidence>